<reference evidence="2 3" key="1">
    <citation type="submission" date="2015-03" db="EMBL/GenBank/DDBJ databases">
        <authorList>
            <person name="Morales-Cruz A."/>
            <person name="Amrine K.C."/>
            <person name="Cantu D."/>
        </authorList>
    </citation>
    <scope>NUCLEOTIDE SEQUENCE [LARGE SCALE GENOMIC DNA]</scope>
    <source>
        <strain evidence="2">DS831</strain>
    </source>
</reference>
<feature type="compositionally biased region" description="Acidic residues" evidence="1">
    <location>
        <begin position="58"/>
        <end position="72"/>
    </location>
</feature>
<accession>A0A0G2EFQ8</accession>
<reference evidence="2 3" key="2">
    <citation type="submission" date="2015-05" db="EMBL/GenBank/DDBJ databases">
        <title>Distinctive expansion of gene families associated with plant cell wall degradation and secondary metabolism in the genomes of grapevine trunk pathogens.</title>
        <authorList>
            <person name="Lawrence D.P."/>
            <person name="Travadon R."/>
            <person name="Rolshausen P.E."/>
            <person name="Baumgartner K."/>
        </authorList>
    </citation>
    <scope>NUCLEOTIDE SEQUENCE [LARGE SCALE GENOMIC DNA]</scope>
    <source>
        <strain evidence="2">DS831</strain>
    </source>
</reference>
<feature type="compositionally biased region" description="Low complexity" evidence="1">
    <location>
        <begin position="35"/>
        <end position="57"/>
    </location>
</feature>
<evidence type="ECO:0000313" key="3">
    <source>
        <dbReference type="Proteomes" id="UP000034182"/>
    </source>
</evidence>
<protein>
    <submittedName>
        <fullName evidence="2">Uncharacterized protein</fullName>
    </submittedName>
</protein>
<sequence>MDAINDATNEGAQAQAHAEPEDATKDEESHQHGQASSISSSASPPRAASADAVAAVDDANDDDANDDVEEPDPSNWFDCDTFYTQAHMAMDIRRRRRGESDDDVVALHRECTDEVLDVIFHVAAAGAGHAGRDVVVYEDIVFALGIITLLGWPFGHTQRE</sequence>
<feature type="region of interest" description="Disordered" evidence="1">
    <location>
        <begin position="1"/>
        <end position="77"/>
    </location>
</feature>
<dbReference type="SUPFAM" id="SSF47113">
    <property type="entry name" value="Histone-fold"/>
    <property type="match status" value="1"/>
</dbReference>
<dbReference type="GO" id="GO:0046982">
    <property type="term" value="F:protein heterodimerization activity"/>
    <property type="evidence" value="ECO:0007669"/>
    <property type="project" value="InterPro"/>
</dbReference>
<organism evidence="2 3">
    <name type="scientific">Diplodia seriata</name>
    <dbReference type="NCBI Taxonomy" id="420778"/>
    <lineage>
        <taxon>Eukaryota</taxon>
        <taxon>Fungi</taxon>
        <taxon>Dikarya</taxon>
        <taxon>Ascomycota</taxon>
        <taxon>Pezizomycotina</taxon>
        <taxon>Dothideomycetes</taxon>
        <taxon>Dothideomycetes incertae sedis</taxon>
        <taxon>Botryosphaeriales</taxon>
        <taxon>Botryosphaeriaceae</taxon>
        <taxon>Diplodia</taxon>
    </lineage>
</organism>
<evidence type="ECO:0000256" key="1">
    <source>
        <dbReference type="SAM" id="MobiDB-lite"/>
    </source>
</evidence>
<feature type="compositionally biased region" description="Polar residues" evidence="1">
    <location>
        <begin position="1"/>
        <end position="12"/>
    </location>
</feature>
<gene>
    <name evidence="2" type="ORF">UCDDS831_g04347</name>
</gene>
<feature type="compositionally biased region" description="Basic and acidic residues" evidence="1">
    <location>
        <begin position="18"/>
        <end position="31"/>
    </location>
</feature>
<proteinExistence type="predicted"/>
<dbReference type="InterPro" id="IPR009072">
    <property type="entry name" value="Histone-fold"/>
</dbReference>
<evidence type="ECO:0000313" key="2">
    <source>
        <dbReference type="EMBL" id="KKY21279.1"/>
    </source>
</evidence>
<dbReference type="AlphaFoldDB" id="A0A0G2EFQ8"/>
<name>A0A0G2EFQ8_9PEZI</name>
<dbReference type="Proteomes" id="UP000034182">
    <property type="component" value="Unassembled WGS sequence"/>
</dbReference>
<dbReference type="EMBL" id="LAQI01000086">
    <property type="protein sequence ID" value="KKY21279.1"/>
    <property type="molecule type" value="Genomic_DNA"/>
</dbReference>
<comment type="caution">
    <text evidence="2">The sequence shown here is derived from an EMBL/GenBank/DDBJ whole genome shotgun (WGS) entry which is preliminary data.</text>
</comment>